<evidence type="ECO:0008006" key="3">
    <source>
        <dbReference type="Google" id="ProtNLM"/>
    </source>
</evidence>
<organism evidence="1 2">
    <name type="scientific">Anaerocolumna sedimenticola</name>
    <dbReference type="NCBI Taxonomy" id="2696063"/>
    <lineage>
        <taxon>Bacteria</taxon>
        <taxon>Bacillati</taxon>
        <taxon>Bacillota</taxon>
        <taxon>Clostridia</taxon>
        <taxon>Lachnospirales</taxon>
        <taxon>Lachnospiraceae</taxon>
        <taxon>Anaerocolumna</taxon>
    </lineage>
</organism>
<dbReference type="GO" id="GO:0009976">
    <property type="term" value="F:tocopherol cyclase activity"/>
    <property type="evidence" value="ECO:0007669"/>
    <property type="project" value="InterPro"/>
</dbReference>
<accession>A0A6P1TJD1</accession>
<sequence>MSSIIKNIHKKSFFEGWYFKCQKGDQIISFIPSYSTDKNGISQVFIQIIMNDNSYMVSYQLEDFYLNRKNQFIRIGNNSFCRKGIKIDIDTEGISINGILYFGKMEPLRYTIMGYYHYFPGMECKHEIISMYHKIKGSLKCNGREYSFCSGSGYLEKDMGNSFPKTYTWIQCNHFPAEKCSVFISIAEIPYHGIHFQGCICAIHYKGKEYRFATYLGVKVLKSTRNEICLKQGKYLFKVKLFNSKKGMNYSPEFSHKLFAPVFGEMSRTIKEQHLTAGEFLLYEKGNLIIPLSSSKVSYEYVE</sequence>
<keyword evidence="2" id="KW-1185">Reference proteome</keyword>
<dbReference type="KEGG" id="anr:Ana3638_07040"/>
<dbReference type="InterPro" id="IPR025893">
    <property type="entry name" value="Tocopherol_cyclase"/>
</dbReference>
<protein>
    <recommendedName>
        <fullName evidence="3">Tocopherol cyclase</fullName>
    </recommendedName>
</protein>
<dbReference type="Proteomes" id="UP000464314">
    <property type="component" value="Chromosome"/>
</dbReference>
<dbReference type="EMBL" id="CP048000">
    <property type="protein sequence ID" value="QHQ60553.1"/>
    <property type="molecule type" value="Genomic_DNA"/>
</dbReference>
<gene>
    <name evidence="1" type="ORF">Ana3638_07040</name>
</gene>
<dbReference type="PANTHER" id="PTHR35309">
    <property type="match status" value="1"/>
</dbReference>
<reference evidence="1 2" key="1">
    <citation type="submission" date="2020-01" db="EMBL/GenBank/DDBJ databases">
        <title>Genome analysis of Anaerocolumna sp. CBA3638.</title>
        <authorList>
            <person name="Kim J."/>
            <person name="Roh S.W."/>
        </authorList>
    </citation>
    <scope>NUCLEOTIDE SEQUENCE [LARGE SCALE GENOMIC DNA]</scope>
    <source>
        <strain evidence="1 2">CBA3638</strain>
    </source>
</reference>
<evidence type="ECO:0000313" key="2">
    <source>
        <dbReference type="Proteomes" id="UP000464314"/>
    </source>
</evidence>
<dbReference type="SUPFAM" id="SSF159245">
    <property type="entry name" value="AttH-like"/>
    <property type="match status" value="1"/>
</dbReference>
<dbReference type="PANTHER" id="PTHR35309:SF4">
    <property type="entry name" value="TOCOPHEROL CYCLASE"/>
    <property type="match status" value="1"/>
</dbReference>
<dbReference type="Pfam" id="PF14249">
    <property type="entry name" value="Tocopherol_cycl"/>
    <property type="match status" value="1"/>
</dbReference>
<dbReference type="RefSeq" id="WP_161837389.1">
    <property type="nucleotide sequence ID" value="NZ_CP048000.1"/>
</dbReference>
<proteinExistence type="predicted"/>
<name>A0A6P1TJD1_9FIRM</name>
<dbReference type="AlphaFoldDB" id="A0A6P1TJD1"/>
<evidence type="ECO:0000313" key="1">
    <source>
        <dbReference type="EMBL" id="QHQ60553.1"/>
    </source>
</evidence>